<gene>
    <name evidence="1" type="ORF">NJQ99_13675</name>
</gene>
<protein>
    <submittedName>
        <fullName evidence="1">Uncharacterized protein</fullName>
    </submittedName>
</protein>
<reference evidence="1" key="1">
    <citation type="submission" date="2022-06" db="EMBL/GenBank/DDBJ databases">
        <title>Isolation and Genomics of Futiania mangrovii gen. nov., sp. nov., a Rare and Metabolically-versatile member in the Class Alphaproteobacteria.</title>
        <authorList>
            <person name="Liu L."/>
            <person name="Huang W.-C."/>
            <person name="Pan J."/>
            <person name="Li J."/>
            <person name="Huang Y."/>
            <person name="Du H."/>
            <person name="Liu Y."/>
            <person name="Li M."/>
        </authorList>
    </citation>
    <scope>NUCLEOTIDE SEQUENCE</scope>
    <source>
        <strain evidence="1">FT118</strain>
    </source>
</reference>
<accession>A0A9J6PI35</accession>
<organism evidence="1 2">
    <name type="scientific">Futiania mangrovi</name>
    <dbReference type="NCBI Taxonomy" id="2959716"/>
    <lineage>
        <taxon>Bacteria</taxon>
        <taxon>Pseudomonadati</taxon>
        <taxon>Pseudomonadota</taxon>
        <taxon>Alphaproteobacteria</taxon>
        <taxon>Futianiales</taxon>
        <taxon>Futianiaceae</taxon>
        <taxon>Futiania</taxon>
    </lineage>
</organism>
<dbReference type="Proteomes" id="UP001055804">
    <property type="component" value="Unassembled WGS sequence"/>
</dbReference>
<evidence type="ECO:0000313" key="2">
    <source>
        <dbReference type="Proteomes" id="UP001055804"/>
    </source>
</evidence>
<name>A0A9J6PI35_9PROT</name>
<evidence type="ECO:0000313" key="1">
    <source>
        <dbReference type="EMBL" id="MCP1337467.1"/>
    </source>
</evidence>
<sequence length="219" mass="22230">MAFADFNTGGIDDFSSGADIAPVGGADFQVALGNTAGGSDGIGLTTRTGVPSNNQFTFTGDNADDLRSAAGNVVLTLSPAQVVDVVSMAEGQAPGTDLTLNSVVSLGGDNGHIAIFDSQQRPDGIGRYDPQTIGAAVHIAEDGTLSPVDASFYGGSRDGGMTMRFNDAVSVNGTSQTGVQIDIARTSADSFGGNSVMEAQVYAGGTYYPLDASTVSYQH</sequence>
<keyword evidence="2" id="KW-1185">Reference proteome</keyword>
<dbReference type="RefSeq" id="WP_269333432.1">
    <property type="nucleotide sequence ID" value="NZ_JAMZFT010000003.1"/>
</dbReference>
<proteinExistence type="predicted"/>
<dbReference type="AlphaFoldDB" id="A0A9J6PI35"/>
<comment type="caution">
    <text evidence="1">The sequence shown here is derived from an EMBL/GenBank/DDBJ whole genome shotgun (WGS) entry which is preliminary data.</text>
</comment>
<dbReference type="EMBL" id="JAMZFT010000003">
    <property type="protein sequence ID" value="MCP1337467.1"/>
    <property type="molecule type" value="Genomic_DNA"/>
</dbReference>